<comment type="caution">
    <text evidence="10">The sequence shown here is derived from an EMBL/GenBank/DDBJ whole genome shotgun (WGS) entry which is preliminary data.</text>
</comment>
<dbReference type="InterPro" id="IPR011063">
    <property type="entry name" value="TilS/TtcA_N"/>
</dbReference>
<evidence type="ECO:0000259" key="9">
    <source>
        <dbReference type="SMART" id="SM00977"/>
    </source>
</evidence>
<dbReference type="RefSeq" id="WP_160632226.1">
    <property type="nucleotide sequence ID" value="NZ_WWNE01000004.1"/>
</dbReference>
<dbReference type="PANTHER" id="PTHR43033">
    <property type="entry name" value="TRNA(ILE)-LYSIDINE SYNTHASE-RELATED"/>
    <property type="match status" value="1"/>
</dbReference>
<comment type="subcellular location">
    <subcellularLocation>
        <location evidence="1 8">Cytoplasm</location>
    </subcellularLocation>
</comment>
<dbReference type="InterPro" id="IPR012796">
    <property type="entry name" value="Lysidine-tRNA-synth_C"/>
</dbReference>
<dbReference type="InterPro" id="IPR014729">
    <property type="entry name" value="Rossmann-like_a/b/a_fold"/>
</dbReference>
<dbReference type="Pfam" id="PF01171">
    <property type="entry name" value="ATP_bind_3"/>
    <property type="match status" value="1"/>
</dbReference>
<name>A0A6N9NJ93_9FLAO</name>
<keyword evidence="2 8" id="KW-0963">Cytoplasm</keyword>
<keyword evidence="11" id="KW-1185">Reference proteome</keyword>
<protein>
    <recommendedName>
        <fullName evidence="8">tRNA(Ile)-lysidine synthase</fullName>
        <ecNumber evidence="8">6.3.4.19</ecNumber>
    </recommendedName>
    <alternativeName>
        <fullName evidence="8">tRNA(Ile)-2-lysyl-cytidine synthase</fullName>
    </alternativeName>
    <alternativeName>
        <fullName evidence="8">tRNA(Ile)-lysidine synthetase</fullName>
    </alternativeName>
</protein>
<dbReference type="Pfam" id="PF11734">
    <property type="entry name" value="TilS_C"/>
    <property type="match status" value="1"/>
</dbReference>
<dbReference type="SUPFAM" id="SSF56037">
    <property type="entry name" value="PheT/TilS domain"/>
    <property type="match status" value="1"/>
</dbReference>
<dbReference type="GO" id="GO:0005737">
    <property type="term" value="C:cytoplasm"/>
    <property type="evidence" value="ECO:0007669"/>
    <property type="project" value="UniProtKB-SubCell"/>
</dbReference>
<dbReference type="EMBL" id="WWNE01000004">
    <property type="protein sequence ID" value="NBG65270.1"/>
    <property type="molecule type" value="Genomic_DNA"/>
</dbReference>
<dbReference type="GO" id="GO:0005524">
    <property type="term" value="F:ATP binding"/>
    <property type="evidence" value="ECO:0007669"/>
    <property type="project" value="UniProtKB-UniRule"/>
</dbReference>
<evidence type="ECO:0000256" key="5">
    <source>
        <dbReference type="ARBA" id="ARBA00022741"/>
    </source>
</evidence>
<dbReference type="Gene3D" id="3.40.50.620">
    <property type="entry name" value="HUPs"/>
    <property type="match status" value="1"/>
</dbReference>
<dbReference type="GO" id="GO:0006400">
    <property type="term" value="P:tRNA modification"/>
    <property type="evidence" value="ECO:0007669"/>
    <property type="project" value="UniProtKB-UniRule"/>
</dbReference>
<evidence type="ECO:0000256" key="7">
    <source>
        <dbReference type="ARBA" id="ARBA00048539"/>
    </source>
</evidence>
<dbReference type="SMART" id="SM00977">
    <property type="entry name" value="TilS_C"/>
    <property type="match status" value="1"/>
</dbReference>
<dbReference type="Proteomes" id="UP000470771">
    <property type="component" value="Unassembled WGS sequence"/>
</dbReference>
<feature type="binding site" evidence="8">
    <location>
        <begin position="26"/>
        <end position="31"/>
    </location>
    <ligand>
        <name>ATP</name>
        <dbReference type="ChEBI" id="CHEBI:30616"/>
    </ligand>
</feature>
<dbReference type="SUPFAM" id="SSF52402">
    <property type="entry name" value="Adenine nucleotide alpha hydrolases-like"/>
    <property type="match status" value="1"/>
</dbReference>
<evidence type="ECO:0000313" key="11">
    <source>
        <dbReference type="Proteomes" id="UP000470771"/>
    </source>
</evidence>
<dbReference type="PANTHER" id="PTHR43033:SF1">
    <property type="entry name" value="TRNA(ILE)-LYSIDINE SYNTHASE-RELATED"/>
    <property type="match status" value="1"/>
</dbReference>
<dbReference type="GO" id="GO:0032267">
    <property type="term" value="F:tRNA(Ile)-lysidine synthase activity"/>
    <property type="evidence" value="ECO:0007669"/>
    <property type="project" value="UniProtKB-EC"/>
</dbReference>
<evidence type="ECO:0000256" key="6">
    <source>
        <dbReference type="ARBA" id="ARBA00022840"/>
    </source>
</evidence>
<organism evidence="10 11">
    <name type="scientific">Acidiluteibacter ferrifornacis</name>
    <dbReference type="NCBI Taxonomy" id="2692424"/>
    <lineage>
        <taxon>Bacteria</taxon>
        <taxon>Pseudomonadati</taxon>
        <taxon>Bacteroidota</taxon>
        <taxon>Flavobacteriia</taxon>
        <taxon>Flavobacteriales</taxon>
        <taxon>Cryomorphaceae</taxon>
        <taxon>Acidiluteibacter</taxon>
    </lineage>
</organism>
<dbReference type="AlphaFoldDB" id="A0A6N9NJ93"/>
<dbReference type="InterPro" id="IPR012094">
    <property type="entry name" value="tRNA_Ile_lys_synt"/>
</dbReference>
<keyword evidence="5 8" id="KW-0547">Nucleotide-binding</keyword>
<comment type="similarity">
    <text evidence="8">Belongs to the tRNA(Ile)-lysidine synthase family.</text>
</comment>
<evidence type="ECO:0000256" key="8">
    <source>
        <dbReference type="HAMAP-Rule" id="MF_01161"/>
    </source>
</evidence>
<gene>
    <name evidence="8 10" type="primary">tilS</name>
    <name evidence="10" type="ORF">GQN54_04030</name>
</gene>
<reference evidence="10 11" key="1">
    <citation type="submission" date="2019-12" db="EMBL/GenBank/DDBJ databases">
        <authorList>
            <person name="Zhao J."/>
        </authorList>
    </citation>
    <scope>NUCLEOTIDE SEQUENCE [LARGE SCALE GENOMIC DNA]</scope>
    <source>
        <strain evidence="10 11">S-15</strain>
    </source>
</reference>
<dbReference type="NCBIfam" id="TIGR02433">
    <property type="entry name" value="lysidine_TilS_C"/>
    <property type="match status" value="1"/>
</dbReference>
<dbReference type="InterPro" id="IPR012795">
    <property type="entry name" value="tRNA_Ile_lys_synt_N"/>
</dbReference>
<evidence type="ECO:0000256" key="3">
    <source>
        <dbReference type="ARBA" id="ARBA00022598"/>
    </source>
</evidence>
<dbReference type="CDD" id="cd01992">
    <property type="entry name" value="TilS_N"/>
    <property type="match status" value="1"/>
</dbReference>
<evidence type="ECO:0000256" key="2">
    <source>
        <dbReference type="ARBA" id="ARBA00022490"/>
    </source>
</evidence>
<comment type="catalytic activity">
    <reaction evidence="7 8">
        <text>cytidine(34) in tRNA(Ile2) + L-lysine + ATP = lysidine(34) in tRNA(Ile2) + AMP + diphosphate + H(+)</text>
        <dbReference type="Rhea" id="RHEA:43744"/>
        <dbReference type="Rhea" id="RHEA-COMP:10625"/>
        <dbReference type="Rhea" id="RHEA-COMP:10670"/>
        <dbReference type="ChEBI" id="CHEBI:15378"/>
        <dbReference type="ChEBI" id="CHEBI:30616"/>
        <dbReference type="ChEBI" id="CHEBI:32551"/>
        <dbReference type="ChEBI" id="CHEBI:33019"/>
        <dbReference type="ChEBI" id="CHEBI:82748"/>
        <dbReference type="ChEBI" id="CHEBI:83665"/>
        <dbReference type="ChEBI" id="CHEBI:456215"/>
        <dbReference type="EC" id="6.3.4.19"/>
    </reaction>
</comment>
<feature type="domain" description="Lysidine-tRNA(Ile) synthetase C-terminal" evidence="9">
    <location>
        <begin position="362"/>
        <end position="436"/>
    </location>
</feature>
<evidence type="ECO:0000313" key="10">
    <source>
        <dbReference type="EMBL" id="NBG65270.1"/>
    </source>
</evidence>
<sequence>MLDRLKGYIEEKNLFNHSEKLLIAVSGGVDSMVLLDLMRQLNYSIHVAHCNFNLRARESDLDEEFVKEYCETHQIPFFVTSFETKEIAAERKISIQMAARELRYEWFAELQKEHGLDRLITAHHLNDQVETFFIHLIRGSGLRGLSGIPIKTEWIARPLSFSTKAEVREYAAQKNIKFREDASNQDDKYLRNKIRLDIIPELEELNPTFIQNAQKSMSLIQESLSLLDAEVKRFTAIGVEVKGNESKIDWKKLQQSISPQLLAFELLKPFGFNGAQIESIINSPEITTGSILESETHTLLVNRQELVIAPKSDRSVARETIQSLIFENRWLKGEVIAREELNSFPDGKNTAVFDADKIALPVVLDGWKKGDAFQPFGMKTFKKLSDFFIDEKLSLFQKEKVQILRSVDAIIWVVGHRVDNRFKVEENTERVWRVNVK</sequence>
<evidence type="ECO:0000256" key="1">
    <source>
        <dbReference type="ARBA" id="ARBA00004496"/>
    </source>
</evidence>
<accession>A0A6N9NJ93</accession>
<comment type="function">
    <text evidence="8">Ligates lysine onto the cytidine present at position 34 of the AUA codon-specific tRNA(Ile) that contains the anticodon CAU, in an ATP-dependent manner. Cytidine is converted to lysidine, thus changing the amino acid specificity of the tRNA from methionine to isoleucine.</text>
</comment>
<evidence type="ECO:0000256" key="4">
    <source>
        <dbReference type="ARBA" id="ARBA00022694"/>
    </source>
</evidence>
<dbReference type="HAMAP" id="MF_01161">
    <property type="entry name" value="tRNA_Ile_lys_synt"/>
    <property type="match status" value="1"/>
</dbReference>
<keyword evidence="3 8" id="KW-0436">Ligase</keyword>
<keyword evidence="6 8" id="KW-0067">ATP-binding</keyword>
<keyword evidence="4 8" id="KW-0819">tRNA processing</keyword>
<dbReference type="EC" id="6.3.4.19" evidence="8"/>
<dbReference type="NCBIfam" id="TIGR02432">
    <property type="entry name" value="lysidine_TilS_N"/>
    <property type="match status" value="1"/>
</dbReference>
<proteinExistence type="inferred from homology"/>
<comment type="domain">
    <text evidence="8">The N-terminal region contains the highly conserved SGGXDS motif, predicted to be a P-loop motif involved in ATP binding.</text>
</comment>